<sequence>MSAKENRLQRQNGMFAGVCGGLAAFTGISVFWYRLLFMILLLPGGLPAIVPYIILWIIMPKR</sequence>
<evidence type="ECO:0000256" key="4">
    <source>
        <dbReference type="ARBA" id="ARBA00022989"/>
    </source>
</evidence>
<reference evidence="8" key="1">
    <citation type="submission" date="2018-06" db="EMBL/GenBank/DDBJ databases">
        <authorList>
            <person name="Zhirakovskaya E."/>
        </authorList>
    </citation>
    <scope>NUCLEOTIDE SEQUENCE</scope>
</reference>
<comment type="subcellular location">
    <subcellularLocation>
        <location evidence="1">Cell membrane</location>
        <topology evidence="1">Single-pass membrane protein</topology>
    </subcellularLocation>
</comment>
<dbReference type="PANTHER" id="PTHR33885:SF3">
    <property type="entry name" value="PHAGE SHOCK PROTEIN C"/>
    <property type="match status" value="1"/>
</dbReference>
<feature type="transmembrane region" description="Helical" evidence="6">
    <location>
        <begin position="12"/>
        <end position="33"/>
    </location>
</feature>
<proteinExistence type="predicted"/>
<evidence type="ECO:0000259" key="7">
    <source>
        <dbReference type="Pfam" id="PF04024"/>
    </source>
</evidence>
<protein>
    <recommendedName>
        <fullName evidence="7">Phage shock protein PspC N-terminal domain-containing protein</fullName>
    </recommendedName>
</protein>
<dbReference type="AlphaFoldDB" id="A0A3B0UY10"/>
<evidence type="ECO:0000256" key="1">
    <source>
        <dbReference type="ARBA" id="ARBA00004162"/>
    </source>
</evidence>
<accession>A0A3B0UY10</accession>
<dbReference type="EMBL" id="UOEU01000206">
    <property type="protein sequence ID" value="VAW31362.1"/>
    <property type="molecule type" value="Genomic_DNA"/>
</dbReference>
<evidence type="ECO:0000313" key="8">
    <source>
        <dbReference type="EMBL" id="VAW31362.1"/>
    </source>
</evidence>
<feature type="domain" description="Phage shock protein PspC N-terminal" evidence="7">
    <location>
        <begin position="9"/>
        <end position="61"/>
    </location>
</feature>
<keyword evidence="3 6" id="KW-0812">Transmembrane</keyword>
<evidence type="ECO:0000256" key="6">
    <source>
        <dbReference type="SAM" id="Phobius"/>
    </source>
</evidence>
<dbReference type="Pfam" id="PF04024">
    <property type="entry name" value="PspC"/>
    <property type="match status" value="1"/>
</dbReference>
<evidence type="ECO:0000256" key="3">
    <source>
        <dbReference type="ARBA" id="ARBA00022692"/>
    </source>
</evidence>
<evidence type="ECO:0000256" key="5">
    <source>
        <dbReference type="ARBA" id="ARBA00023136"/>
    </source>
</evidence>
<name>A0A3B0UY10_9ZZZZ</name>
<dbReference type="InterPro" id="IPR007168">
    <property type="entry name" value="Phageshock_PspC_N"/>
</dbReference>
<feature type="transmembrane region" description="Helical" evidence="6">
    <location>
        <begin position="39"/>
        <end position="59"/>
    </location>
</feature>
<organism evidence="8">
    <name type="scientific">hydrothermal vent metagenome</name>
    <dbReference type="NCBI Taxonomy" id="652676"/>
    <lineage>
        <taxon>unclassified sequences</taxon>
        <taxon>metagenomes</taxon>
        <taxon>ecological metagenomes</taxon>
    </lineage>
</organism>
<dbReference type="PANTHER" id="PTHR33885">
    <property type="entry name" value="PHAGE SHOCK PROTEIN C"/>
    <property type="match status" value="1"/>
</dbReference>
<dbReference type="GO" id="GO:0005886">
    <property type="term" value="C:plasma membrane"/>
    <property type="evidence" value="ECO:0007669"/>
    <property type="project" value="UniProtKB-SubCell"/>
</dbReference>
<keyword evidence="4 6" id="KW-1133">Transmembrane helix</keyword>
<gene>
    <name evidence="8" type="ORF">MNBD_CHLOROFLEXI01-178</name>
</gene>
<dbReference type="InterPro" id="IPR052027">
    <property type="entry name" value="PspC"/>
</dbReference>
<keyword evidence="2" id="KW-1003">Cell membrane</keyword>
<keyword evidence="5 6" id="KW-0472">Membrane</keyword>
<evidence type="ECO:0000256" key="2">
    <source>
        <dbReference type="ARBA" id="ARBA00022475"/>
    </source>
</evidence>